<dbReference type="EMBL" id="JBBHLI010000007">
    <property type="protein sequence ID" value="MEK9501878.1"/>
    <property type="molecule type" value="Genomic_DNA"/>
</dbReference>
<comment type="subcellular location">
    <subcellularLocation>
        <location evidence="1">Cell outer membrane</location>
    </subcellularLocation>
</comment>
<keyword evidence="7" id="KW-0998">Cell outer membrane</keyword>
<dbReference type="PANTHER" id="PTHR30026">
    <property type="entry name" value="OUTER MEMBRANE PROTEIN TOLC"/>
    <property type="match status" value="1"/>
</dbReference>
<dbReference type="InterPro" id="IPR003423">
    <property type="entry name" value="OMP_efflux"/>
</dbReference>
<keyword evidence="6" id="KW-0472">Membrane</keyword>
<evidence type="ECO:0000256" key="3">
    <source>
        <dbReference type="ARBA" id="ARBA00022448"/>
    </source>
</evidence>
<dbReference type="PANTHER" id="PTHR30026:SF20">
    <property type="entry name" value="OUTER MEMBRANE PROTEIN TOLC"/>
    <property type="match status" value="1"/>
</dbReference>
<evidence type="ECO:0000256" key="7">
    <source>
        <dbReference type="ARBA" id="ARBA00023237"/>
    </source>
</evidence>
<proteinExistence type="inferred from homology"/>
<gene>
    <name evidence="10" type="ORF">WI372_12875</name>
</gene>
<evidence type="ECO:0000256" key="9">
    <source>
        <dbReference type="SAM" id="SignalP"/>
    </source>
</evidence>
<evidence type="ECO:0000256" key="6">
    <source>
        <dbReference type="ARBA" id="ARBA00023136"/>
    </source>
</evidence>
<reference evidence="10 11" key="1">
    <citation type="submission" date="2024-02" db="EMBL/GenBank/DDBJ databases">
        <title>A novel Gemmatimonadota bacterium.</title>
        <authorList>
            <person name="Du Z.-J."/>
            <person name="Ye Y.-Q."/>
        </authorList>
    </citation>
    <scope>NUCLEOTIDE SEQUENCE [LARGE SCALE GENOMIC DNA]</scope>
    <source>
        <strain evidence="10 11">DH-20</strain>
    </source>
</reference>
<evidence type="ECO:0000256" key="8">
    <source>
        <dbReference type="SAM" id="Coils"/>
    </source>
</evidence>
<dbReference type="Gene3D" id="1.20.1600.10">
    <property type="entry name" value="Outer membrane efflux proteins (OEP)"/>
    <property type="match status" value="1"/>
</dbReference>
<dbReference type="RefSeq" id="WP_405283689.1">
    <property type="nucleotide sequence ID" value="NZ_CP144380.1"/>
</dbReference>
<feature type="chain" id="PRO_5047339062" evidence="9">
    <location>
        <begin position="27"/>
        <end position="492"/>
    </location>
</feature>
<accession>A0ABU9ECP7</accession>
<sequence>MIRSLPTLTASVVCAVTLLTGGPAAAQKTVPQAPPSATSLTLDEAVARATGDSEEVQLARSQVSLADAQVTAARSQALPQISGTLGYTRTFESSFGGDGGFSFPDSLRFSPDSTAALPDRVRYLETNGPNAAFEALGGLFSDLPFGQEHVYQGTITASQLLYAGGRVGSALDIARRYRSAARLQLAEESAEIEFQVRQAYYQALLARELASGAAEALAQADDFLAEERLRLEAGTASDLDVLRAEVSRDNLRPQLVQADNAADLALLNLKRLVDLPLTAPVELATPLAPPTAGEAARGRIDAGELSQTRAAVAAAREQVEIRNSAVGVARSSFLPEVRASMSYGRQLLPSGIFEFDGSWRTDWTAGVTVSVPIFNGGQRFADLQVAQAELDQARIQLAQLEEVVQLEYEQALAERERALEAIAARETTVEAAQRVHDLTVLQYEQGQATQLEVSQARLELLDARTNLAQAIADFHVADAELDRALVAAGETR</sequence>
<feature type="signal peptide" evidence="9">
    <location>
        <begin position="1"/>
        <end position="26"/>
    </location>
</feature>
<dbReference type="Proteomes" id="UP001484239">
    <property type="component" value="Unassembled WGS sequence"/>
</dbReference>
<keyword evidence="5" id="KW-0812">Transmembrane</keyword>
<dbReference type="Pfam" id="PF02321">
    <property type="entry name" value="OEP"/>
    <property type="match status" value="2"/>
</dbReference>
<evidence type="ECO:0000256" key="4">
    <source>
        <dbReference type="ARBA" id="ARBA00022452"/>
    </source>
</evidence>
<evidence type="ECO:0000256" key="2">
    <source>
        <dbReference type="ARBA" id="ARBA00007613"/>
    </source>
</evidence>
<comment type="caution">
    <text evidence="10">The sequence shown here is derived from an EMBL/GenBank/DDBJ whole genome shotgun (WGS) entry which is preliminary data.</text>
</comment>
<organism evidence="10 11">
    <name type="scientific">Gaopeijia maritima</name>
    <dbReference type="NCBI Taxonomy" id="3119007"/>
    <lineage>
        <taxon>Bacteria</taxon>
        <taxon>Pseudomonadati</taxon>
        <taxon>Gemmatimonadota</taxon>
        <taxon>Longimicrobiia</taxon>
        <taxon>Gaopeijiales</taxon>
        <taxon>Gaopeijiaceae</taxon>
        <taxon>Gaopeijia</taxon>
    </lineage>
</organism>
<comment type="similarity">
    <text evidence="2">Belongs to the outer membrane factor (OMF) (TC 1.B.17) family.</text>
</comment>
<evidence type="ECO:0000256" key="1">
    <source>
        <dbReference type="ARBA" id="ARBA00004442"/>
    </source>
</evidence>
<dbReference type="SUPFAM" id="SSF56954">
    <property type="entry name" value="Outer membrane efflux proteins (OEP)"/>
    <property type="match status" value="1"/>
</dbReference>
<keyword evidence="8" id="KW-0175">Coiled coil</keyword>
<keyword evidence="11" id="KW-1185">Reference proteome</keyword>
<dbReference type="InterPro" id="IPR051906">
    <property type="entry name" value="TolC-like"/>
</dbReference>
<evidence type="ECO:0000256" key="5">
    <source>
        <dbReference type="ARBA" id="ARBA00022692"/>
    </source>
</evidence>
<keyword evidence="9" id="KW-0732">Signal</keyword>
<feature type="coiled-coil region" evidence="8">
    <location>
        <begin position="383"/>
        <end position="410"/>
    </location>
</feature>
<keyword evidence="4" id="KW-1134">Transmembrane beta strand</keyword>
<keyword evidence="3" id="KW-0813">Transport</keyword>
<protein>
    <submittedName>
        <fullName evidence="10">TolC family protein</fullName>
    </submittedName>
</protein>
<name>A0ABU9ECP7_9BACT</name>
<evidence type="ECO:0000313" key="10">
    <source>
        <dbReference type="EMBL" id="MEK9501878.1"/>
    </source>
</evidence>
<evidence type="ECO:0000313" key="11">
    <source>
        <dbReference type="Proteomes" id="UP001484239"/>
    </source>
</evidence>